<gene>
    <name evidence="1" type="ORF">EVA_22047</name>
</gene>
<comment type="caution">
    <text evidence="1">The sequence shown here is derived from an EMBL/GenBank/DDBJ whole genome shotgun (WGS) entry which is preliminary data.</text>
</comment>
<accession>J9F4M0</accession>
<name>J9F4M0_9ZZZZ</name>
<proteinExistence type="predicted"/>
<reference evidence="1" key="1">
    <citation type="journal article" date="2012" name="PLoS ONE">
        <title>Gene sets for utilization of primary and secondary nutrition supplies in the distal gut of endangered iberian lynx.</title>
        <authorList>
            <person name="Alcaide M."/>
            <person name="Messina E."/>
            <person name="Richter M."/>
            <person name="Bargiela R."/>
            <person name="Peplies J."/>
            <person name="Huws S.A."/>
            <person name="Newbold C.J."/>
            <person name="Golyshin P.N."/>
            <person name="Simon M.A."/>
            <person name="Lopez G."/>
            <person name="Yakimov M.M."/>
            <person name="Ferrer M."/>
        </authorList>
    </citation>
    <scope>NUCLEOTIDE SEQUENCE</scope>
</reference>
<dbReference type="AlphaFoldDB" id="J9F4M0"/>
<evidence type="ECO:0000313" key="1">
    <source>
        <dbReference type="EMBL" id="EJW89846.1"/>
    </source>
</evidence>
<organism evidence="1">
    <name type="scientific">gut metagenome</name>
    <dbReference type="NCBI Taxonomy" id="749906"/>
    <lineage>
        <taxon>unclassified sequences</taxon>
        <taxon>metagenomes</taxon>
        <taxon>organismal metagenomes</taxon>
    </lineage>
</organism>
<protein>
    <submittedName>
        <fullName evidence="1">Uncharacterized protein</fullName>
    </submittedName>
</protein>
<sequence>PGKLGEDEENCGPKWDEFALIDEIHGFNSFLWDYLSFSYVNIKRPTCVVGQVYTKITIKPSILDKRKISTHDSISADIV</sequence>
<dbReference type="EMBL" id="AMCI01009223">
    <property type="protein sequence ID" value="EJW89846.1"/>
    <property type="molecule type" value="Genomic_DNA"/>
</dbReference>
<feature type="non-terminal residue" evidence="1">
    <location>
        <position position="1"/>
    </location>
</feature>